<reference evidence="5" key="1">
    <citation type="submission" date="2021-01" db="EMBL/GenBank/DDBJ databases">
        <authorList>
            <person name="Zahm M."/>
            <person name="Roques C."/>
            <person name="Cabau C."/>
            <person name="Klopp C."/>
            <person name="Donnadieu C."/>
            <person name="Jouanno E."/>
            <person name="Lampietro C."/>
            <person name="Louis A."/>
            <person name="Herpin A."/>
            <person name="Echchiki A."/>
            <person name="Berthelot C."/>
            <person name="Parey E."/>
            <person name="Roest-Crollius H."/>
            <person name="Braasch I."/>
            <person name="Postlethwait J."/>
            <person name="Bobe J."/>
            <person name="Montfort J."/>
            <person name="Bouchez O."/>
            <person name="Begum T."/>
            <person name="Mejri S."/>
            <person name="Adams A."/>
            <person name="Chen W.-J."/>
            <person name="Guiguen Y."/>
        </authorList>
    </citation>
    <scope>NUCLEOTIDE SEQUENCE</scope>
    <source>
        <tissue evidence="5">Blood</tissue>
    </source>
</reference>
<feature type="domain" description="CARD" evidence="3">
    <location>
        <begin position="389"/>
        <end position="477"/>
    </location>
</feature>
<dbReference type="InterPro" id="IPR043136">
    <property type="entry name" value="B30.2/SPRY_sf"/>
</dbReference>
<evidence type="ECO:0000259" key="4">
    <source>
        <dbReference type="PROSITE" id="PS50824"/>
    </source>
</evidence>
<dbReference type="Gene3D" id="1.10.533.10">
    <property type="entry name" value="Death Domain, Fas"/>
    <property type="match status" value="2"/>
</dbReference>
<dbReference type="PANTHER" id="PTHR24103">
    <property type="entry name" value="E3 UBIQUITIN-PROTEIN LIGASE TRIM"/>
    <property type="match status" value="1"/>
</dbReference>
<dbReference type="Gene3D" id="2.60.120.920">
    <property type="match status" value="1"/>
</dbReference>
<dbReference type="Pfam" id="PF13765">
    <property type="entry name" value="PRY"/>
    <property type="match status" value="1"/>
</dbReference>
<dbReference type="SMART" id="SM00589">
    <property type="entry name" value="PRY"/>
    <property type="match status" value="1"/>
</dbReference>
<name>A0A8T3DV32_9TELE</name>
<accession>A0A8T3DV32</accession>
<feature type="region of interest" description="Disordered" evidence="1">
    <location>
        <begin position="99"/>
        <end position="135"/>
    </location>
</feature>
<dbReference type="InterPro" id="IPR003879">
    <property type="entry name" value="Butyrophylin_SPRY"/>
</dbReference>
<dbReference type="AlphaFoldDB" id="A0A8T3DV32"/>
<dbReference type="EMBL" id="JAERUA010000003">
    <property type="protein sequence ID" value="KAI1901259.1"/>
    <property type="molecule type" value="Genomic_DNA"/>
</dbReference>
<evidence type="ECO:0000313" key="6">
    <source>
        <dbReference type="Proteomes" id="UP000829720"/>
    </source>
</evidence>
<feature type="compositionally biased region" description="Basic and acidic residues" evidence="1">
    <location>
        <begin position="328"/>
        <end position="339"/>
    </location>
</feature>
<organism evidence="5 6">
    <name type="scientific">Albula goreensis</name>
    <dbReference type="NCBI Taxonomy" id="1534307"/>
    <lineage>
        <taxon>Eukaryota</taxon>
        <taxon>Metazoa</taxon>
        <taxon>Chordata</taxon>
        <taxon>Craniata</taxon>
        <taxon>Vertebrata</taxon>
        <taxon>Euteleostomi</taxon>
        <taxon>Actinopterygii</taxon>
        <taxon>Neopterygii</taxon>
        <taxon>Teleostei</taxon>
        <taxon>Albuliformes</taxon>
        <taxon>Albulidae</taxon>
        <taxon>Albula</taxon>
    </lineage>
</organism>
<dbReference type="InterPro" id="IPR001870">
    <property type="entry name" value="B30.2/SPRY"/>
</dbReference>
<dbReference type="Pfam" id="PF00619">
    <property type="entry name" value="CARD"/>
    <property type="match status" value="1"/>
</dbReference>
<dbReference type="PROSITE" id="PS50824">
    <property type="entry name" value="DAPIN"/>
    <property type="match status" value="1"/>
</dbReference>
<protein>
    <submittedName>
        <fullName evidence="5">Uncharacterized protein</fullName>
    </submittedName>
</protein>
<dbReference type="GO" id="GO:0042981">
    <property type="term" value="P:regulation of apoptotic process"/>
    <property type="evidence" value="ECO:0007669"/>
    <property type="project" value="InterPro"/>
</dbReference>
<feature type="compositionally biased region" description="Basic and acidic residues" evidence="1">
    <location>
        <begin position="160"/>
        <end position="182"/>
    </location>
</feature>
<dbReference type="SMART" id="SM01289">
    <property type="entry name" value="PYRIN"/>
    <property type="match status" value="1"/>
</dbReference>
<proteinExistence type="predicted"/>
<dbReference type="SUPFAM" id="SSF47986">
    <property type="entry name" value="DEATH domain"/>
    <property type="match status" value="2"/>
</dbReference>
<feature type="domain" description="Pyrin" evidence="4">
    <location>
        <begin position="1"/>
        <end position="101"/>
    </location>
</feature>
<dbReference type="OrthoDB" id="6105938at2759"/>
<dbReference type="InterPro" id="IPR006574">
    <property type="entry name" value="PRY"/>
</dbReference>
<dbReference type="Proteomes" id="UP000829720">
    <property type="component" value="Unassembled WGS sequence"/>
</dbReference>
<dbReference type="InterPro" id="IPR004020">
    <property type="entry name" value="DAPIN"/>
</dbReference>
<feature type="region of interest" description="Disordered" evidence="1">
    <location>
        <begin position="324"/>
        <end position="345"/>
    </location>
</feature>
<dbReference type="PRINTS" id="PR01407">
    <property type="entry name" value="BUTYPHLNCDUF"/>
</dbReference>
<dbReference type="Pfam" id="PF02758">
    <property type="entry name" value="PYRIN"/>
    <property type="match status" value="1"/>
</dbReference>
<dbReference type="InterPro" id="IPR050143">
    <property type="entry name" value="TRIM/RBCC"/>
</dbReference>
<dbReference type="Pfam" id="PF00622">
    <property type="entry name" value="SPRY"/>
    <property type="match status" value="1"/>
</dbReference>
<dbReference type="PROSITE" id="PS50209">
    <property type="entry name" value="CARD"/>
    <property type="match status" value="1"/>
</dbReference>
<evidence type="ECO:0000256" key="1">
    <source>
        <dbReference type="SAM" id="MobiDB-lite"/>
    </source>
</evidence>
<dbReference type="CDD" id="cd13733">
    <property type="entry name" value="SPRY_PRY_C-I_1"/>
    <property type="match status" value="1"/>
</dbReference>
<comment type="caution">
    <text evidence="5">The sequence shown here is derived from an EMBL/GenBank/DDBJ whole genome shotgun (WGS) entry which is preliminary data.</text>
</comment>
<dbReference type="InterPro" id="IPR011029">
    <property type="entry name" value="DEATH-like_dom_sf"/>
</dbReference>
<dbReference type="PROSITE" id="PS50188">
    <property type="entry name" value="B302_SPRY"/>
    <property type="match status" value="1"/>
</dbReference>
<dbReference type="SUPFAM" id="SSF49899">
    <property type="entry name" value="Concanavalin A-like lectins/glucanases"/>
    <property type="match status" value="1"/>
</dbReference>
<keyword evidence="6" id="KW-1185">Reference proteome</keyword>
<dbReference type="InterPro" id="IPR013320">
    <property type="entry name" value="ConA-like_dom_sf"/>
</dbReference>
<feature type="region of interest" description="Disordered" evidence="1">
    <location>
        <begin position="150"/>
        <end position="188"/>
    </location>
</feature>
<dbReference type="FunFam" id="2.60.120.920:FF:000004">
    <property type="entry name" value="Butyrophilin subfamily 1 member A1"/>
    <property type="match status" value="1"/>
</dbReference>
<gene>
    <name evidence="5" type="ORF">AGOR_G00032480</name>
</gene>
<dbReference type="SMART" id="SM00449">
    <property type="entry name" value="SPRY"/>
    <property type="match status" value="1"/>
</dbReference>
<dbReference type="InterPro" id="IPR003877">
    <property type="entry name" value="SPRY_dom"/>
</dbReference>
<evidence type="ECO:0000259" key="2">
    <source>
        <dbReference type="PROSITE" id="PS50188"/>
    </source>
</evidence>
<feature type="domain" description="B30.2/SPRY" evidence="2">
    <location>
        <begin position="125"/>
        <end position="324"/>
    </location>
</feature>
<sequence length="477" mass="53869">MAPVKFKLVKLLEELRAEDLKRFTWYLSQKELKKIAGVTHIPKSHLEGTSKEEIVDKMVERFGKPAAVNTTLCILKKMDQNQLVMEEQEKLKSLLQEMNVGSDDDSDSVAESEEDSDDDEPSDTPSAVTCSPEEFQRMKQYTVDVTLDPKTANPSLVLSDDGKQVTDGDKRQDLPDNPERFNRSPSVLGKEGFDSGRAYWEVCVRGKTDWDLGVVKESISRKGRITLCPENGFWTLWLRIGKKYEANDKKVASLNLRVKPRKVGVYLDYEKGQVSFYNVEARSHIYTFTGCSFTGKLFPFFSPCGNEGGRNAAPMIICVTDQSQCSKDSPHSTRKEKGNPPKAGTHEGLYNQICAAGTEEEKMTIFYRALSSGSKEFFKLLKNRNPDLFQKLGSQFVEENRAKLIQRATAAQSMADALHDKKMIHSELYSQITAAVTSQEKMRLLYRALQAAMEVRAAFFEELQETEPYLLKGLAQE</sequence>
<evidence type="ECO:0000313" key="5">
    <source>
        <dbReference type="EMBL" id="KAI1901259.1"/>
    </source>
</evidence>
<dbReference type="InterPro" id="IPR001315">
    <property type="entry name" value="CARD"/>
</dbReference>
<feature type="compositionally biased region" description="Acidic residues" evidence="1">
    <location>
        <begin position="102"/>
        <end position="122"/>
    </location>
</feature>
<evidence type="ECO:0000259" key="3">
    <source>
        <dbReference type="PROSITE" id="PS50209"/>
    </source>
</evidence>